<keyword evidence="6" id="KW-0812">Transmembrane</keyword>
<evidence type="ECO:0000256" key="2">
    <source>
        <dbReference type="ARBA" id="ARBA00022475"/>
    </source>
</evidence>
<feature type="domain" description="HAMP" evidence="7">
    <location>
        <begin position="299"/>
        <end position="352"/>
    </location>
</feature>
<keyword evidence="2" id="KW-1003">Cell membrane</keyword>
<protein>
    <submittedName>
        <fullName evidence="8">Sensor histidine kinase YesM</fullName>
    </submittedName>
</protein>
<evidence type="ECO:0000256" key="5">
    <source>
        <dbReference type="ARBA" id="ARBA00023136"/>
    </source>
</evidence>
<evidence type="ECO:0000259" key="7">
    <source>
        <dbReference type="PROSITE" id="PS50885"/>
    </source>
</evidence>
<evidence type="ECO:0000256" key="4">
    <source>
        <dbReference type="ARBA" id="ARBA00022679"/>
    </source>
</evidence>
<dbReference type="InterPro" id="IPR003660">
    <property type="entry name" value="HAMP_dom"/>
</dbReference>
<feature type="transmembrane region" description="Helical" evidence="6">
    <location>
        <begin position="274"/>
        <end position="298"/>
    </location>
</feature>
<dbReference type="Gene3D" id="6.10.340.10">
    <property type="match status" value="1"/>
</dbReference>
<feature type="transmembrane region" description="Helical" evidence="6">
    <location>
        <begin position="12"/>
        <end position="34"/>
    </location>
</feature>
<dbReference type="InterPro" id="IPR036890">
    <property type="entry name" value="HATPase_C_sf"/>
</dbReference>
<reference evidence="8 9" key="1">
    <citation type="submission" date="2018-11" db="EMBL/GenBank/DDBJ databases">
        <title>Complete genome sequence of Paenibacillus baekrokdamisoli strain KCTC 33723.</title>
        <authorList>
            <person name="Kang S.W."/>
            <person name="Lee K.C."/>
            <person name="Kim K.K."/>
            <person name="Kim J.S."/>
            <person name="Kim D.S."/>
            <person name="Ko S.H."/>
            <person name="Yang S.H."/>
            <person name="Lee J.S."/>
        </authorList>
    </citation>
    <scope>NUCLEOTIDE SEQUENCE [LARGE SCALE GENOMIC DNA]</scope>
    <source>
        <strain evidence="8 9">KCTC 33723</strain>
    </source>
</reference>
<name>A0A3G9J194_9BACL</name>
<keyword evidence="8" id="KW-0418">Kinase</keyword>
<dbReference type="Gene3D" id="3.30.565.10">
    <property type="entry name" value="Histidine kinase-like ATPase, C-terminal domain"/>
    <property type="match status" value="1"/>
</dbReference>
<dbReference type="AlphaFoldDB" id="A0A3G9J194"/>
<dbReference type="Proteomes" id="UP000275368">
    <property type="component" value="Chromosome"/>
</dbReference>
<accession>A0A3G9J194</accession>
<proteinExistence type="predicted"/>
<keyword evidence="4" id="KW-0808">Transferase</keyword>
<sequence>MFSFSSLRAKLFLTYMLIILVCTVGVSISTYIYIKENIEKSTFSNLEQSVQGVSDMLDSYQNEFDNISTQLYLNYDALGNTIIYYLNVLNKSTDSVERLKATQSLDKFILINSSIYQNLYRITLYANSGIIFSNKPIDNNIYKSEASKSWIPSIDPLRGNTFYRYSATDEWTNEKQPAVFSFTRKIDPNDQQSGYIEVQIKAADLLTPVSSLPWEGSDLRLLDDRGNAFYTMKTNKDIEVSSDNYYIFTKTTNKKYIVAELAVSKRMVLSPIRILRNIIIISFSVFLVFSAFFFFFLAKILTNPLRKLKSSIDRIDLVDKHLDIENKYNMNEVDQINRAFRIMNDRLQYSLQQIIQFRTLQLQSHFDTLQSQINPHFLFNMLGVIQALSDKGDTKKINRIIANLADFLRYSTATSSPVTSLNQEVELTMKYLELMKARYLYRLEYSFDIDQQMNDLIVPKLTIQPLVENCLQHGFNDAHPLHIRIIGKVIGDQWELTVQDNGLGFTGSVLPSIRDKVDSYIQQLDYISQGERLGFGGMGLCSTLARMQLTFKNQLHYSVGNNVDKGAYIMMSGNIKFL</sequence>
<dbReference type="GO" id="GO:0000155">
    <property type="term" value="F:phosphorelay sensor kinase activity"/>
    <property type="evidence" value="ECO:0007669"/>
    <property type="project" value="InterPro"/>
</dbReference>
<dbReference type="PANTHER" id="PTHR34220">
    <property type="entry name" value="SENSOR HISTIDINE KINASE YPDA"/>
    <property type="match status" value="1"/>
</dbReference>
<dbReference type="GO" id="GO:0005886">
    <property type="term" value="C:plasma membrane"/>
    <property type="evidence" value="ECO:0007669"/>
    <property type="project" value="UniProtKB-SubCell"/>
</dbReference>
<dbReference type="SUPFAM" id="SSF55874">
    <property type="entry name" value="ATPase domain of HSP90 chaperone/DNA topoisomerase II/histidine kinase"/>
    <property type="match status" value="1"/>
</dbReference>
<organism evidence="8 9">
    <name type="scientific">Paenibacillus baekrokdamisoli</name>
    <dbReference type="NCBI Taxonomy" id="1712516"/>
    <lineage>
        <taxon>Bacteria</taxon>
        <taxon>Bacillati</taxon>
        <taxon>Bacillota</taxon>
        <taxon>Bacilli</taxon>
        <taxon>Bacillales</taxon>
        <taxon>Paenibacillaceae</taxon>
        <taxon>Paenibacillus</taxon>
    </lineage>
</organism>
<gene>
    <name evidence="8" type="primary">yesM_5</name>
    <name evidence="8" type="ORF">Back11_34900</name>
</gene>
<evidence type="ECO:0000256" key="1">
    <source>
        <dbReference type="ARBA" id="ARBA00004651"/>
    </source>
</evidence>
<dbReference type="EMBL" id="AP019308">
    <property type="protein sequence ID" value="BBH22145.1"/>
    <property type="molecule type" value="Genomic_DNA"/>
</dbReference>
<comment type="subcellular location">
    <subcellularLocation>
        <location evidence="1">Cell membrane</location>
        <topology evidence="1">Multi-pass membrane protein</topology>
    </subcellularLocation>
</comment>
<evidence type="ECO:0000256" key="6">
    <source>
        <dbReference type="SAM" id="Phobius"/>
    </source>
</evidence>
<keyword evidence="3" id="KW-0597">Phosphoprotein</keyword>
<dbReference type="Pfam" id="PF06580">
    <property type="entry name" value="His_kinase"/>
    <property type="match status" value="1"/>
</dbReference>
<keyword evidence="5 6" id="KW-0472">Membrane</keyword>
<dbReference type="InterPro" id="IPR010559">
    <property type="entry name" value="Sig_transdc_His_kin_internal"/>
</dbReference>
<keyword evidence="9" id="KW-1185">Reference proteome</keyword>
<keyword evidence="6" id="KW-1133">Transmembrane helix</keyword>
<dbReference type="InterPro" id="IPR050640">
    <property type="entry name" value="Bact_2-comp_sensor_kinase"/>
</dbReference>
<dbReference type="KEGG" id="pbk:Back11_34900"/>
<evidence type="ECO:0000313" key="8">
    <source>
        <dbReference type="EMBL" id="BBH22145.1"/>
    </source>
</evidence>
<dbReference type="PANTHER" id="PTHR34220:SF7">
    <property type="entry name" value="SENSOR HISTIDINE KINASE YPDA"/>
    <property type="match status" value="1"/>
</dbReference>
<dbReference type="PROSITE" id="PS50885">
    <property type="entry name" value="HAMP"/>
    <property type="match status" value="1"/>
</dbReference>
<evidence type="ECO:0000313" key="9">
    <source>
        <dbReference type="Proteomes" id="UP000275368"/>
    </source>
</evidence>
<evidence type="ECO:0000256" key="3">
    <source>
        <dbReference type="ARBA" id="ARBA00022553"/>
    </source>
</evidence>
<dbReference type="RefSeq" id="WP_183530754.1">
    <property type="nucleotide sequence ID" value="NZ_JACHXC010000008.1"/>
</dbReference>
<dbReference type="CDD" id="cd06225">
    <property type="entry name" value="HAMP"/>
    <property type="match status" value="1"/>
</dbReference>